<feature type="transmembrane region" description="Helical" evidence="1">
    <location>
        <begin position="83"/>
        <end position="101"/>
    </location>
</feature>
<evidence type="ECO:0000313" key="2">
    <source>
        <dbReference type="EMBL" id="PZA18218.1"/>
    </source>
</evidence>
<dbReference type="AlphaFoldDB" id="A0A323VD74"/>
<dbReference type="Proteomes" id="UP000248259">
    <property type="component" value="Unassembled WGS sequence"/>
</dbReference>
<accession>A0A323VD74</accession>
<organism evidence="2 3">
    <name type="scientific">Parazoarcus communis SWub3 = DSM 12120</name>
    <dbReference type="NCBI Taxonomy" id="1121029"/>
    <lineage>
        <taxon>Bacteria</taxon>
        <taxon>Pseudomonadati</taxon>
        <taxon>Pseudomonadota</taxon>
        <taxon>Betaproteobacteria</taxon>
        <taxon>Rhodocyclales</taxon>
        <taxon>Zoogloeaceae</taxon>
        <taxon>Parazoarcus</taxon>
    </lineage>
</organism>
<keyword evidence="1" id="KW-0812">Transmembrane</keyword>
<dbReference type="OrthoDB" id="5298384at2"/>
<evidence type="ECO:0000256" key="1">
    <source>
        <dbReference type="SAM" id="Phobius"/>
    </source>
</evidence>
<name>A0A323VD74_9RHOO</name>
<gene>
    <name evidence="2" type="ORF">DNK49_01380</name>
</gene>
<proteinExistence type="predicted"/>
<keyword evidence="1" id="KW-1133">Transmembrane helix</keyword>
<keyword evidence="3" id="KW-1185">Reference proteome</keyword>
<dbReference type="EMBL" id="QKOE01000001">
    <property type="protein sequence ID" value="PZA18218.1"/>
    <property type="molecule type" value="Genomic_DNA"/>
</dbReference>
<sequence>MRTFQVMMLTLCLLGGAYLLLHAPVFFMPDRWDPSVGREFSPLASRVLGGGLLSMAALALIFLRHHYYSATRRLPGPAMQRVYFGLVMLAITLVTLAFNLADPQPNPEHRGSRGTPTLPQ</sequence>
<reference evidence="2 3" key="1">
    <citation type="submission" date="2018-06" db="EMBL/GenBank/DDBJ databases">
        <title>Azoarcus communis strain SWub3 genome.</title>
        <authorList>
            <person name="Zorraquino Salvo V."/>
            <person name="Toubiana D."/>
            <person name="Blumwald E."/>
        </authorList>
    </citation>
    <scope>NUCLEOTIDE SEQUENCE [LARGE SCALE GENOMIC DNA]</scope>
    <source>
        <strain evidence="2 3">SWub3</strain>
    </source>
</reference>
<evidence type="ECO:0000313" key="3">
    <source>
        <dbReference type="Proteomes" id="UP000248259"/>
    </source>
</evidence>
<keyword evidence="1" id="KW-0472">Membrane</keyword>
<feature type="transmembrane region" description="Helical" evidence="1">
    <location>
        <begin position="43"/>
        <end position="63"/>
    </location>
</feature>
<dbReference type="RefSeq" id="WP_110522519.1">
    <property type="nucleotide sequence ID" value="NZ_QKOE01000001.1"/>
</dbReference>
<comment type="caution">
    <text evidence="2">The sequence shown here is derived from an EMBL/GenBank/DDBJ whole genome shotgun (WGS) entry which is preliminary data.</text>
</comment>
<protein>
    <submittedName>
        <fullName evidence="2">Uncharacterized protein</fullName>
    </submittedName>
</protein>